<dbReference type="PIRSF" id="PIRSF001361">
    <property type="entry name" value="DAHP_synthase"/>
    <property type="match status" value="1"/>
</dbReference>
<dbReference type="EC" id="2.5.1.54" evidence="8"/>
<feature type="domain" description="DAHP synthetase I/KDSA" evidence="9">
    <location>
        <begin position="43"/>
        <end position="337"/>
    </location>
</feature>
<keyword evidence="4 8" id="KW-0028">Amino-acid biosynthesis</keyword>
<evidence type="ECO:0000256" key="4">
    <source>
        <dbReference type="ARBA" id="ARBA00022605"/>
    </source>
</evidence>
<dbReference type="GO" id="GO:0008652">
    <property type="term" value="P:amino acid biosynthetic process"/>
    <property type="evidence" value="ECO:0007669"/>
    <property type="project" value="UniProtKB-KW"/>
</dbReference>
<dbReference type="EMBL" id="WQLB01000033">
    <property type="protein sequence ID" value="MVN88735.1"/>
    <property type="molecule type" value="Genomic_DNA"/>
</dbReference>
<dbReference type="InterPro" id="IPR013785">
    <property type="entry name" value="Aldolase_TIM"/>
</dbReference>
<evidence type="ECO:0000256" key="2">
    <source>
        <dbReference type="ARBA" id="ARBA00004688"/>
    </source>
</evidence>
<name>A0A7C9I1M1_9DEIO</name>
<comment type="caution">
    <text evidence="10">The sequence shown here is derived from an EMBL/GenBank/DDBJ whole genome shotgun (WGS) entry which is preliminary data.</text>
</comment>
<accession>A0A7C9I1M1</accession>
<dbReference type="SUPFAM" id="SSF51569">
    <property type="entry name" value="Aldolase"/>
    <property type="match status" value="1"/>
</dbReference>
<dbReference type="GO" id="GO:0009423">
    <property type="term" value="P:chorismate biosynthetic process"/>
    <property type="evidence" value="ECO:0007669"/>
    <property type="project" value="UniProtKB-UniPathway"/>
</dbReference>
<dbReference type="NCBIfam" id="TIGR00034">
    <property type="entry name" value="aroFGH"/>
    <property type="match status" value="1"/>
</dbReference>
<organism evidence="10 11">
    <name type="scientific">Deinococcus arboris</name>
    <dbReference type="NCBI Taxonomy" id="2682977"/>
    <lineage>
        <taxon>Bacteria</taxon>
        <taxon>Thermotogati</taxon>
        <taxon>Deinococcota</taxon>
        <taxon>Deinococci</taxon>
        <taxon>Deinococcales</taxon>
        <taxon>Deinococcaceae</taxon>
        <taxon>Deinococcus</taxon>
    </lineage>
</organism>
<sequence length="360" mass="38358">MGGRPLATNRFTPVVTPQALHDLVPQTPQAARTVEAARGRIQAILRGQDDRLLMLVGPCSIHSEAEALLYAQRLAETRRRWGGELELVMRVYVEKPRTTLGWRGFLLDPELDGHLDLNAGLRRTRTLMRAVNELGVPVATEVLDPNTPPYLADQLAWACIGARTVESQIHRVVASGLPCPVGFKNGTSGSVKVAADAVVTAQAEHAWWTVGPDGAPGLHLTPGNPDGHVVLRGGWDGPNADLASVRRAAAQLSAARLNPALVVDCSHANSGSDHTRQGAVARSVLAHLAPGGPVRGLMLESQLHGGRQPFPASGQAPLFGVSVTDACLSWEDTQDVLAEAAATVRALRCAPEFDWREPVA</sequence>
<proteinExistence type="inferred from homology"/>
<comment type="function">
    <text evidence="1 8">Stereospecific condensation of phosphoenolpyruvate (PEP) and D-erythrose-4-phosphate (E4P) giving rise to 3-deoxy-D-arabino-heptulosonate-7-phosphate (DAHP).</text>
</comment>
<keyword evidence="11" id="KW-1185">Reference proteome</keyword>
<evidence type="ECO:0000256" key="3">
    <source>
        <dbReference type="ARBA" id="ARBA00007985"/>
    </source>
</evidence>
<dbReference type="GO" id="GO:0009073">
    <property type="term" value="P:aromatic amino acid family biosynthetic process"/>
    <property type="evidence" value="ECO:0007669"/>
    <property type="project" value="UniProtKB-KW"/>
</dbReference>
<evidence type="ECO:0000256" key="1">
    <source>
        <dbReference type="ARBA" id="ARBA00003726"/>
    </source>
</evidence>
<dbReference type="Proteomes" id="UP000483286">
    <property type="component" value="Unassembled WGS sequence"/>
</dbReference>
<dbReference type="GO" id="GO:0003849">
    <property type="term" value="F:3-deoxy-7-phosphoheptulonate synthase activity"/>
    <property type="evidence" value="ECO:0007669"/>
    <property type="project" value="UniProtKB-EC"/>
</dbReference>
<dbReference type="NCBIfam" id="NF009395">
    <property type="entry name" value="PRK12755.1"/>
    <property type="match status" value="1"/>
</dbReference>
<evidence type="ECO:0000256" key="7">
    <source>
        <dbReference type="ARBA" id="ARBA00047508"/>
    </source>
</evidence>
<dbReference type="UniPathway" id="UPA00053">
    <property type="reaction ID" value="UER00084"/>
</dbReference>
<evidence type="ECO:0000313" key="11">
    <source>
        <dbReference type="Proteomes" id="UP000483286"/>
    </source>
</evidence>
<evidence type="ECO:0000256" key="6">
    <source>
        <dbReference type="ARBA" id="ARBA00023141"/>
    </source>
</evidence>
<dbReference type="AlphaFoldDB" id="A0A7C9I1M1"/>
<comment type="catalytic activity">
    <reaction evidence="7 8">
        <text>D-erythrose 4-phosphate + phosphoenolpyruvate + H2O = 7-phospho-2-dehydro-3-deoxy-D-arabino-heptonate + phosphate</text>
        <dbReference type="Rhea" id="RHEA:14717"/>
        <dbReference type="ChEBI" id="CHEBI:15377"/>
        <dbReference type="ChEBI" id="CHEBI:16897"/>
        <dbReference type="ChEBI" id="CHEBI:43474"/>
        <dbReference type="ChEBI" id="CHEBI:58394"/>
        <dbReference type="ChEBI" id="CHEBI:58702"/>
        <dbReference type="EC" id="2.5.1.54"/>
    </reaction>
</comment>
<dbReference type="PANTHER" id="PTHR21225">
    <property type="entry name" value="PHOSPHO-2-DEHYDRO-3-DEOXYHEPTONATE ALDOLASE DAHP SYNTHETASE"/>
    <property type="match status" value="1"/>
</dbReference>
<evidence type="ECO:0000259" key="9">
    <source>
        <dbReference type="Pfam" id="PF00793"/>
    </source>
</evidence>
<dbReference type="Gene3D" id="3.20.20.70">
    <property type="entry name" value="Aldolase class I"/>
    <property type="match status" value="1"/>
</dbReference>
<evidence type="ECO:0000256" key="5">
    <source>
        <dbReference type="ARBA" id="ARBA00022679"/>
    </source>
</evidence>
<protein>
    <recommendedName>
        <fullName evidence="8">Phospho-2-dehydro-3-deoxyheptonate aldolase</fullName>
        <ecNumber evidence="8">2.5.1.54</ecNumber>
    </recommendedName>
</protein>
<dbReference type="PANTHER" id="PTHR21225:SF12">
    <property type="entry name" value="PHOSPHO-2-DEHYDRO-3-DEOXYHEPTONATE ALDOLASE, TYROSINE-INHIBITED"/>
    <property type="match status" value="1"/>
</dbReference>
<dbReference type="InterPro" id="IPR006219">
    <property type="entry name" value="DAHP_synth_1"/>
</dbReference>
<comment type="pathway">
    <text evidence="2 8">Metabolic intermediate biosynthesis; chorismate biosynthesis; chorismate from D-erythrose 4-phosphate and phosphoenolpyruvate: step 1/7.</text>
</comment>
<dbReference type="GO" id="GO:0005737">
    <property type="term" value="C:cytoplasm"/>
    <property type="evidence" value="ECO:0007669"/>
    <property type="project" value="TreeGrafter"/>
</dbReference>
<evidence type="ECO:0000256" key="8">
    <source>
        <dbReference type="PIRNR" id="PIRNR001361"/>
    </source>
</evidence>
<reference evidence="10 11" key="1">
    <citation type="submission" date="2019-12" db="EMBL/GenBank/DDBJ databases">
        <title>Deinococcus sp. HMF7620 Genome sequencing and assembly.</title>
        <authorList>
            <person name="Kang H."/>
            <person name="Kim H."/>
            <person name="Joh K."/>
        </authorList>
    </citation>
    <scope>NUCLEOTIDE SEQUENCE [LARGE SCALE GENOMIC DNA]</scope>
    <source>
        <strain evidence="10 11">HMF7620</strain>
    </source>
</reference>
<keyword evidence="5 8" id="KW-0808">Transferase</keyword>
<comment type="similarity">
    <text evidence="3 8">Belongs to the class-I DAHP synthase family.</text>
</comment>
<gene>
    <name evidence="10" type="ORF">GO986_18515</name>
</gene>
<dbReference type="Pfam" id="PF00793">
    <property type="entry name" value="DAHP_synth_1"/>
    <property type="match status" value="1"/>
</dbReference>
<keyword evidence="6 8" id="KW-0057">Aromatic amino acid biosynthesis</keyword>
<evidence type="ECO:0000313" key="10">
    <source>
        <dbReference type="EMBL" id="MVN88735.1"/>
    </source>
</evidence>
<dbReference type="InterPro" id="IPR006218">
    <property type="entry name" value="DAHP1/KDSA"/>
</dbReference>